<evidence type="ECO:0000313" key="1">
    <source>
        <dbReference type="EMBL" id="KAH1184227.1"/>
    </source>
</evidence>
<keyword evidence="2" id="KW-1185">Reference proteome</keyword>
<reference evidence="1" key="1">
    <citation type="submission" date="2021-09" db="EMBL/GenBank/DDBJ databases">
        <title>The genome of Mauremys mutica provides insights into the evolution of semi-aquatic lifestyle.</title>
        <authorList>
            <person name="Gong S."/>
            <person name="Gao Y."/>
        </authorList>
    </citation>
    <scope>NUCLEOTIDE SEQUENCE</scope>
    <source>
        <strain evidence="1">MM-2020</strain>
        <tissue evidence="1">Muscle</tissue>
    </source>
</reference>
<organism evidence="1 2">
    <name type="scientific">Mauremys mutica</name>
    <name type="common">yellowpond turtle</name>
    <dbReference type="NCBI Taxonomy" id="74926"/>
    <lineage>
        <taxon>Eukaryota</taxon>
        <taxon>Metazoa</taxon>
        <taxon>Chordata</taxon>
        <taxon>Craniata</taxon>
        <taxon>Vertebrata</taxon>
        <taxon>Euteleostomi</taxon>
        <taxon>Archelosauria</taxon>
        <taxon>Testudinata</taxon>
        <taxon>Testudines</taxon>
        <taxon>Cryptodira</taxon>
        <taxon>Durocryptodira</taxon>
        <taxon>Testudinoidea</taxon>
        <taxon>Geoemydidae</taxon>
        <taxon>Geoemydinae</taxon>
        <taxon>Mauremys</taxon>
    </lineage>
</organism>
<protein>
    <submittedName>
        <fullName evidence="1">Uncharacterized protein</fullName>
    </submittedName>
</protein>
<sequence length="226" mass="25079">MPPQMKDFSEYISKKHVKSHLCRPAACLTNCEGESNSLIWRNLSRAVSFRHCGGFRATVNIYSPLMQVAPVWHGQKAGQLIVLVEKAHDINAKMYKSDISFLSMYPATTESDNPNISDECFFTTWGLRVDRPAAGGVCKPCVLPGAEARGCECSKQTREGVPWLLAVLYQCTAGVPLELLRGREQDILHFPARFGVVQKNISFFPVCAGFGSPSYSWSTKTILNTE</sequence>
<comment type="caution">
    <text evidence="1">The sequence shown here is derived from an EMBL/GenBank/DDBJ whole genome shotgun (WGS) entry which is preliminary data.</text>
</comment>
<gene>
    <name evidence="1" type="ORF">KIL84_014843</name>
</gene>
<evidence type="ECO:0000313" key="2">
    <source>
        <dbReference type="Proteomes" id="UP000827986"/>
    </source>
</evidence>
<dbReference type="AlphaFoldDB" id="A0A9D4B147"/>
<dbReference type="EMBL" id="JAHDVG010000465">
    <property type="protein sequence ID" value="KAH1184227.1"/>
    <property type="molecule type" value="Genomic_DNA"/>
</dbReference>
<accession>A0A9D4B147</accession>
<name>A0A9D4B147_9SAUR</name>
<dbReference type="Proteomes" id="UP000827986">
    <property type="component" value="Unassembled WGS sequence"/>
</dbReference>
<proteinExistence type="predicted"/>